<evidence type="ECO:0008006" key="4">
    <source>
        <dbReference type="Google" id="ProtNLM"/>
    </source>
</evidence>
<dbReference type="Proteomes" id="UP000826651">
    <property type="component" value="Unassembled WGS sequence"/>
</dbReference>
<comment type="caution">
    <text evidence="2">The sequence shown here is derived from an EMBL/GenBank/DDBJ whole genome shotgun (WGS) entry which is preliminary data.</text>
</comment>
<evidence type="ECO:0000313" key="3">
    <source>
        <dbReference type="Proteomes" id="UP000826651"/>
    </source>
</evidence>
<name>A0ABS7S6J7_9MICO</name>
<accession>A0ABS7S6J7</accession>
<dbReference type="RefSeq" id="WP_223404409.1">
    <property type="nucleotide sequence ID" value="NZ_JAGSHT010000007.1"/>
</dbReference>
<evidence type="ECO:0000313" key="2">
    <source>
        <dbReference type="EMBL" id="MBZ2195975.1"/>
    </source>
</evidence>
<reference evidence="2 3" key="1">
    <citation type="submission" date="2021-04" db="EMBL/GenBank/DDBJ databases">
        <title>Ruania sp. nov., isolated from sandy soil of mangrove forest.</title>
        <authorList>
            <person name="Ge X."/>
            <person name="Huang R."/>
            <person name="Liu W."/>
        </authorList>
    </citation>
    <scope>NUCLEOTIDE SEQUENCE [LARGE SCALE GENOMIC DNA]</scope>
    <source>
        <strain evidence="2 3">N2-46</strain>
    </source>
</reference>
<sequence length="84" mass="9060">MERPLLPGGGENPTLHHHQTREAPTMTTDQTLTTLARIAKALERSATAQERIATAVEELDVSELARIATGVSDLVDTFDPPAAR</sequence>
<keyword evidence="3" id="KW-1185">Reference proteome</keyword>
<organism evidence="2 3">
    <name type="scientific">Occultella gossypii</name>
    <dbReference type="NCBI Taxonomy" id="2800820"/>
    <lineage>
        <taxon>Bacteria</taxon>
        <taxon>Bacillati</taxon>
        <taxon>Actinomycetota</taxon>
        <taxon>Actinomycetes</taxon>
        <taxon>Micrococcales</taxon>
        <taxon>Ruaniaceae</taxon>
        <taxon>Occultella</taxon>
    </lineage>
</organism>
<dbReference type="EMBL" id="JAGSHT010000007">
    <property type="protein sequence ID" value="MBZ2195975.1"/>
    <property type="molecule type" value="Genomic_DNA"/>
</dbReference>
<feature type="region of interest" description="Disordered" evidence="1">
    <location>
        <begin position="1"/>
        <end position="28"/>
    </location>
</feature>
<evidence type="ECO:0000256" key="1">
    <source>
        <dbReference type="SAM" id="MobiDB-lite"/>
    </source>
</evidence>
<proteinExistence type="predicted"/>
<gene>
    <name evidence="2" type="ORF">KCQ71_07410</name>
</gene>
<protein>
    <recommendedName>
        <fullName evidence="4">ANTAR domain-containing protein</fullName>
    </recommendedName>
</protein>